<dbReference type="InterPro" id="IPR017969">
    <property type="entry name" value="Heavy-metal-associated_CS"/>
</dbReference>
<dbReference type="InterPro" id="IPR023214">
    <property type="entry name" value="HAD_sf"/>
</dbReference>
<keyword evidence="4" id="KW-0812">Transmembrane</keyword>
<dbReference type="InterPro" id="IPR036412">
    <property type="entry name" value="HAD-like_sf"/>
</dbReference>
<dbReference type="GO" id="GO:0016887">
    <property type="term" value="F:ATP hydrolysis activity"/>
    <property type="evidence" value="ECO:0007669"/>
    <property type="project" value="InterPro"/>
</dbReference>
<feature type="transmembrane region" description="Helical" evidence="4">
    <location>
        <begin position="108"/>
        <end position="126"/>
    </location>
</feature>
<dbReference type="NCBIfam" id="TIGR01494">
    <property type="entry name" value="ATPase_P-type"/>
    <property type="match status" value="1"/>
</dbReference>
<dbReference type="CDD" id="cd00371">
    <property type="entry name" value="HMA"/>
    <property type="match status" value="1"/>
</dbReference>
<feature type="domain" description="HMA" evidence="5">
    <location>
        <begin position="196"/>
        <end position="259"/>
    </location>
</feature>
<dbReference type="Pfam" id="PF00702">
    <property type="entry name" value="Hydrolase"/>
    <property type="match status" value="1"/>
</dbReference>
<dbReference type="SUPFAM" id="SSF55008">
    <property type="entry name" value="HMA, heavy metal-associated domain"/>
    <property type="match status" value="1"/>
</dbReference>
<evidence type="ECO:0000259" key="5">
    <source>
        <dbReference type="PROSITE" id="PS50846"/>
    </source>
</evidence>
<evidence type="ECO:0000256" key="3">
    <source>
        <dbReference type="SAM" id="MobiDB-lite"/>
    </source>
</evidence>
<name>A0A1J5QQT9_9ZZZZ</name>
<evidence type="ECO:0000256" key="4">
    <source>
        <dbReference type="SAM" id="Phobius"/>
    </source>
</evidence>
<dbReference type="Pfam" id="PF00403">
    <property type="entry name" value="HMA"/>
    <property type="match status" value="1"/>
</dbReference>
<dbReference type="InterPro" id="IPR036163">
    <property type="entry name" value="HMA_dom_sf"/>
</dbReference>
<dbReference type="PROSITE" id="PS01229">
    <property type="entry name" value="COF_2"/>
    <property type="match status" value="1"/>
</dbReference>
<dbReference type="EC" id="3.6.3.4" evidence="6"/>
<dbReference type="PRINTS" id="PR00120">
    <property type="entry name" value="HATPASE"/>
</dbReference>
<feature type="compositionally biased region" description="Pro residues" evidence="3">
    <location>
        <begin position="181"/>
        <end position="191"/>
    </location>
</feature>
<dbReference type="InterPro" id="IPR001757">
    <property type="entry name" value="P_typ_ATPase"/>
</dbReference>
<keyword evidence="4" id="KW-0472">Membrane</keyword>
<organism evidence="6">
    <name type="scientific">mine drainage metagenome</name>
    <dbReference type="NCBI Taxonomy" id="410659"/>
    <lineage>
        <taxon>unclassified sequences</taxon>
        <taxon>metagenomes</taxon>
        <taxon>ecological metagenomes</taxon>
    </lineage>
</organism>
<dbReference type="GO" id="GO:0043682">
    <property type="term" value="F:P-type divalent copper transporter activity"/>
    <property type="evidence" value="ECO:0007669"/>
    <property type="project" value="TreeGrafter"/>
</dbReference>
<keyword evidence="2" id="KW-1278">Translocase</keyword>
<feature type="region of interest" description="Disordered" evidence="3">
    <location>
        <begin position="170"/>
        <end position="197"/>
    </location>
</feature>
<dbReference type="Gene3D" id="3.40.50.1000">
    <property type="entry name" value="HAD superfamily/HAD-like"/>
    <property type="match status" value="1"/>
</dbReference>
<dbReference type="PANTHER" id="PTHR43520:SF8">
    <property type="entry name" value="P-TYPE CU(+) TRANSPORTER"/>
    <property type="match status" value="1"/>
</dbReference>
<dbReference type="InterPro" id="IPR006121">
    <property type="entry name" value="HMA_dom"/>
</dbReference>
<sequence length="262" mass="26474">MVSGDAPAAAQAIARAVGIDAVHAGITPQGKAEVVRALQQQGRRVAFVGDGINDAPALAQAEVGIALAGGTDIAIEAADVTLAHGGLGSLVDALRVARASIATIRGNLFWAFGYNVLLIPVAAGLFSRWGLHLSPMLAGVAMGMSSLFVLGNSLRLRALRGWTSGVDGAGRDDAPSAALPPAAPTVSPPNRSPEMNETTIEVGGMSCQHCVAAVTKALQAVPGVQRADVDLAQARARVAGDAPAQALLDAVTQAGYEARLPA</sequence>
<dbReference type="EMBL" id="MLJW01001149">
    <property type="protein sequence ID" value="OIQ79851.1"/>
    <property type="molecule type" value="Genomic_DNA"/>
</dbReference>
<dbReference type="Gene3D" id="3.30.70.100">
    <property type="match status" value="1"/>
</dbReference>
<protein>
    <submittedName>
        <fullName evidence="6">Copper-transporting P-type ATPase</fullName>
        <ecNumber evidence="6">3.6.3.4</ecNumber>
    </submittedName>
</protein>
<dbReference type="GO" id="GO:0016020">
    <property type="term" value="C:membrane"/>
    <property type="evidence" value="ECO:0007669"/>
    <property type="project" value="InterPro"/>
</dbReference>
<dbReference type="PRINTS" id="PR00119">
    <property type="entry name" value="CATATPASE"/>
</dbReference>
<feature type="transmembrane region" description="Helical" evidence="4">
    <location>
        <begin position="132"/>
        <end position="150"/>
    </location>
</feature>
<comment type="caution">
    <text evidence="6">The sequence shown here is derived from an EMBL/GenBank/DDBJ whole genome shotgun (WGS) entry which is preliminary data.</text>
</comment>
<evidence type="ECO:0000313" key="6">
    <source>
        <dbReference type="EMBL" id="OIQ79851.1"/>
    </source>
</evidence>
<evidence type="ECO:0000256" key="2">
    <source>
        <dbReference type="ARBA" id="ARBA00022967"/>
    </source>
</evidence>
<keyword evidence="6" id="KW-0378">Hydrolase</keyword>
<dbReference type="AlphaFoldDB" id="A0A1J5QQT9"/>
<keyword evidence="1" id="KW-0479">Metal-binding</keyword>
<evidence type="ECO:0000256" key="1">
    <source>
        <dbReference type="ARBA" id="ARBA00022723"/>
    </source>
</evidence>
<dbReference type="SUPFAM" id="SSF56784">
    <property type="entry name" value="HAD-like"/>
    <property type="match status" value="1"/>
</dbReference>
<keyword evidence="4" id="KW-1133">Transmembrane helix</keyword>
<gene>
    <name evidence="6" type="primary">actP_13</name>
    <name evidence="6" type="ORF">GALL_383990</name>
</gene>
<proteinExistence type="predicted"/>
<dbReference type="PROSITE" id="PS50846">
    <property type="entry name" value="HMA_2"/>
    <property type="match status" value="1"/>
</dbReference>
<dbReference type="PROSITE" id="PS01047">
    <property type="entry name" value="HMA_1"/>
    <property type="match status" value="1"/>
</dbReference>
<dbReference type="GO" id="GO:0055070">
    <property type="term" value="P:copper ion homeostasis"/>
    <property type="evidence" value="ECO:0007669"/>
    <property type="project" value="TreeGrafter"/>
</dbReference>
<dbReference type="GO" id="GO:0005524">
    <property type="term" value="F:ATP binding"/>
    <property type="evidence" value="ECO:0007669"/>
    <property type="project" value="InterPro"/>
</dbReference>
<reference evidence="6" key="1">
    <citation type="submission" date="2016-10" db="EMBL/GenBank/DDBJ databases">
        <title>Sequence of Gallionella enrichment culture.</title>
        <authorList>
            <person name="Poehlein A."/>
            <person name="Muehling M."/>
            <person name="Daniel R."/>
        </authorList>
    </citation>
    <scope>NUCLEOTIDE SEQUENCE</scope>
</reference>
<dbReference type="GO" id="GO:0005507">
    <property type="term" value="F:copper ion binding"/>
    <property type="evidence" value="ECO:0007669"/>
    <property type="project" value="TreeGrafter"/>
</dbReference>
<dbReference type="PANTHER" id="PTHR43520">
    <property type="entry name" value="ATP7, ISOFORM B"/>
    <property type="match status" value="1"/>
</dbReference>
<accession>A0A1J5QQT9</accession>